<evidence type="ECO:0000313" key="2">
    <source>
        <dbReference type="EMBL" id="SVC78353.1"/>
    </source>
</evidence>
<accession>A0A382PYD9</accession>
<dbReference type="EMBL" id="UINC01110683">
    <property type="protein sequence ID" value="SVC78353.1"/>
    <property type="molecule type" value="Genomic_DNA"/>
</dbReference>
<organism evidence="2">
    <name type="scientific">marine metagenome</name>
    <dbReference type="NCBI Taxonomy" id="408172"/>
    <lineage>
        <taxon>unclassified sequences</taxon>
        <taxon>metagenomes</taxon>
        <taxon>ecological metagenomes</taxon>
    </lineage>
</organism>
<dbReference type="InterPro" id="IPR056117">
    <property type="entry name" value="DUF7700"/>
</dbReference>
<dbReference type="Pfam" id="PF24777">
    <property type="entry name" value="DUF7700"/>
    <property type="match status" value="1"/>
</dbReference>
<dbReference type="AlphaFoldDB" id="A0A382PYD9"/>
<proteinExistence type="predicted"/>
<protein>
    <recommendedName>
        <fullName evidence="1">DUF7700 domain-containing protein</fullName>
    </recommendedName>
</protein>
<gene>
    <name evidence="2" type="ORF">METZ01_LOCUS331207</name>
</gene>
<name>A0A382PYD9_9ZZZZ</name>
<sequence length="154" mass="16848">MASMIDGESYLGRVMVRPLSRSGDVTLYLWPLRCLNNKIGGPTFGIDIRGEEILRFDAHGTRGHWHKGGYDKLGPGASTQEFPKGVTGTAEQLSWSLTHISRSMPALLTEAGYPDESASLDNEMISAATQDVLIHLENEGDVYSQGVRQGLIEE</sequence>
<feature type="domain" description="DUF7700" evidence="1">
    <location>
        <begin position="49"/>
        <end position="132"/>
    </location>
</feature>
<evidence type="ECO:0000259" key="1">
    <source>
        <dbReference type="Pfam" id="PF24777"/>
    </source>
</evidence>
<reference evidence="2" key="1">
    <citation type="submission" date="2018-05" db="EMBL/GenBank/DDBJ databases">
        <authorList>
            <person name="Lanie J.A."/>
            <person name="Ng W.-L."/>
            <person name="Kazmierczak K.M."/>
            <person name="Andrzejewski T.M."/>
            <person name="Davidsen T.M."/>
            <person name="Wayne K.J."/>
            <person name="Tettelin H."/>
            <person name="Glass J.I."/>
            <person name="Rusch D."/>
            <person name="Podicherti R."/>
            <person name="Tsui H.-C.T."/>
            <person name="Winkler M.E."/>
        </authorList>
    </citation>
    <scope>NUCLEOTIDE SEQUENCE</scope>
</reference>